<proteinExistence type="predicted"/>
<feature type="compositionally biased region" description="Gly residues" evidence="1">
    <location>
        <begin position="887"/>
        <end position="896"/>
    </location>
</feature>
<dbReference type="Gene3D" id="2.30.42.10">
    <property type="match status" value="1"/>
</dbReference>
<dbReference type="EMBL" id="AP028912">
    <property type="protein sequence ID" value="BES93431.1"/>
    <property type="molecule type" value="Genomic_DNA"/>
</dbReference>
<accession>A0ABN7AMG2</accession>
<feature type="compositionally biased region" description="Basic and acidic residues" evidence="1">
    <location>
        <begin position="1619"/>
        <end position="1635"/>
    </location>
</feature>
<dbReference type="SUPFAM" id="SSF48065">
    <property type="entry name" value="DBL homology domain (DH-domain)"/>
    <property type="match status" value="1"/>
</dbReference>
<dbReference type="Gene3D" id="1.20.900.10">
    <property type="entry name" value="Dbl homology (DH) domain"/>
    <property type="match status" value="1"/>
</dbReference>
<dbReference type="PANTHER" id="PTHR46848">
    <property type="entry name" value="REGULATOR OF G-PROTEIN SIGNALING 3"/>
    <property type="match status" value="1"/>
</dbReference>
<feature type="compositionally biased region" description="Polar residues" evidence="1">
    <location>
        <begin position="1717"/>
        <end position="1737"/>
    </location>
</feature>
<evidence type="ECO:0000259" key="4">
    <source>
        <dbReference type="PROSITE" id="PS50106"/>
    </source>
</evidence>
<dbReference type="Proteomes" id="UP001307889">
    <property type="component" value="Chromosome 4"/>
</dbReference>
<feature type="compositionally biased region" description="Polar residues" evidence="1">
    <location>
        <begin position="1417"/>
        <end position="1435"/>
    </location>
</feature>
<dbReference type="InterPro" id="IPR036034">
    <property type="entry name" value="PDZ_sf"/>
</dbReference>
<dbReference type="Pfam" id="PF00621">
    <property type="entry name" value="RhoGEF"/>
    <property type="match status" value="1"/>
</dbReference>
<evidence type="ECO:0000313" key="5">
    <source>
        <dbReference type="EMBL" id="BES93431.1"/>
    </source>
</evidence>
<protein>
    <submittedName>
        <fullName evidence="5">RhoGEF domain</fullName>
    </submittedName>
</protein>
<gene>
    <name evidence="5" type="ORF">NTJ_06240</name>
</gene>
<feature type="compositionally biased region" description="Acidic residues" evidence="1">
    <location>
        <begin position="1578"/>
        <end position="1588"/>
    </location>
</feature>
<dbReference type="PROSITE" id="PS50010">
    <property type="entry name" value="DH_2"/>
    <property type="match status" value="1"/>
</dbReference>
<feature type="compositionally biased region" description="Polar residues" evidence="1">
    <location>
        <begin position="1460"/>
        <end position="1479"/>
    </location>
</feature>
<evidence type="ECO:0000259" key="3">
    <source>
        <dbReference type="PROSITE" id="PS50010"/>
    </source>
</evidence>
<dbReference type="InterPro" id="IPR000008">
    <property type="entry name" value="C2_dom"/>
</dbReference>
<dbReference type="SUPFAM" id="SSF50156">
    <property type="entry name" value="PDZ domain-like"/>
    <property type="match status" value="1"/>
</dbReference>
<feature type="compositionally biased region" description="Low complexity" evidence="1">
    <location>
        <begin position="1538"/>
        <end position="1551"/>
    </location>
</feature>
<organism evidence="5 6">
    <name type="scientific">Nesidiocoris tenuis</name>
    <dbReference type="NCBI Taxonomy" id="355587"/>
    <lineage>
        <taxon>Eukaryota</taxon>
        <taxon>Metazoa</taxon>
        <taxon>Ecdysozoa</taxon>
        <taxon>Arthropoda</taxon>
        <taxon>Hexapoda</taxon>
        <taxon>Insecta</taxon>
        <taxon>Pterygota</taxon>
        <taxon>Neoptera</taxon>
        <taxon>Paraneoptera</taxon>
        <taxon>Hemiptera</taxon>
        <taxon>Heteroptera</taxon>
        <taxon>Panheteroptera</taxon>
        <taxon>Cimicomorpha</taxon>
        <taxon>Miridae</taxon>
        <taxon>Dicyphina</taxon>
        <taxon>Nesidiocoris</taxon>
    </lineage>
</organism>
<keyword evidence="6" id="KW-1185">Reference proteome</keyword>
<feature type="compositionally biased region" description="Polar residues" evidence="1">
    <location>
        <begin position="1802"/>
        <end position="1815"/>
    </location>
</feature>
<feature type="region of interest" description="Disordered" evidence="1">
    <location>
        <begin position="1691"/>
        <end position="1737"/>
    </location>
</feature>
<evidence type="ECO:0000256" key="1">
    <source>
        <dbReference type="SAM" id="MobiDB-lite"/>
    </source>
</evidence>
<sequence>MLKWAVGQQQQQRRAVDNPTNTGCCKPPFRKPKRRSTGKENTRDRRSSDSPRTRDSVYMRLDAVPMALRDVSNYRLDETPPLTPEELVHGVQRCRTGLKRTRKMTEPTAGRSPERKKQPCVDRHYHQHQIGLADQACTGWMSASKFSLDSAKSTLQIEYSPLALRCAQSLMAVSSESSSPPSSLYYMNHSASPIELDHKEIPLKPEEKEIILNTPLNSKNAKIREEIVRRLWSSPTEMSPLASKFNFLQLNNPFCESTIIRDLHISPVDLDALKTSPEHKSLLGIRRNCVSLDDVNSPVRTSCDNSVRTCSQTNNDRLEFSVSSLALSEADIVHAKNEVNTERNAVSVGNLTDLTNCKSNISERESSSFATSIDPNEPSLLRRQKVIRRRRGVEGILDGEKARKIARSCLTLPDGIPSPFESPAVMGRVRRPAISLLTLPRGIPSPPTPVQEKKQLPPPQHQETLALPLADEEISSPDAHQATPDSLHTWDSHNLHFLKTPKLTSNHILNDATLTEISATVSSASSKIDESDEDGLSSLGSVSLSERSPLALVEGQSRSRRCLTFSSPKSMLPPRRSLSSKTLQGELELSIRHTNGFLTIHVIRGKNLHPLSGIGTCNAYIKVSMVPSSTERTFHRTCVRKNSSNPRFDTKLTLEPIGDTSKSEFLGCMSFGVKHAVKREINGSFRLLSQGSGRLKNVRTMTNSENLWYQQTDVMANQSESSVEELISIDDSDVCQSIDIGKDRRKKSLKKEMDRVHEDQIFLRHLELDPDEEEVAATTTVGVGMGALPVTVTVASPPRPGRTPFTTTRVLTRQPGGSFGFSIAWTHPPRVERVESGLPADQAGLRPGDYVIFVGKTNVVTLQEDEILQLIKNSGNRVILEAYRKSGGSGGGGGSSGPVKSLSQQPRSSTACSATTTATASLEITKRRLHLPQVTFNSESSAPPTEEECRKRSIYQLLGKEQNYALCMQFGIARFMLPLAERKDIITAVEHQTLFQNAQELLRHTEDILEMYVQEETLGQSIGRIYQKKMNSLNNSYRKYCIGLKKADCLLVEKTRNAAFMKLTTEPSVPKRRPDLTTFIHKPLEHYREVLKLLQTTLGNTKVRDDDYKALNKVVHDMQATYREITVESGLMEPEGEGRPLLSLQDLESRLVFTRCKPFILSAPGRQWIFGGDLSRVEGRSVRPFWALLFTDLLLFAKVSRDRVIFVTEEPLSLNMISQALFSIRKKATEFRLLISTSPPGEESPAVGGCADIQLTRTPRKGPRKRTVALRAPTPELKAVWQNLIQRQIIYVNMARGGTPASSPMDSPDPLLNADSIESVSINKRQVQDSNKNPTAVDLIDHRCRQLGKSGVSKGSALHLAQWLRGELGEGSPETEEPPEIWSPNTMRRRVAKLRTKSGAVPYRSISRTEEIELSDAEQSTSADSQVETKMTVKSTSANSEKLMAVCRKCHKTCLDKNKTNSSNASNGETTDINANRSYSCKDPDDRVVQGFSDESNWGGPHSSTATLSPTDPFLPVPHISVQPPTPTTTAGSGGHQTTGSSGSGNNINNNFDWDSDSPKRQQFKVNHSHITRQFSDEGVESDGEIEEPPYRSLSPCGLKRYGTVSSLEKLDEDESEEDTSREQEDLPQDSHHETVGQSLRGWTARAGSYVVEKMTFFERMSEEGAKGGASFIDKYLSRSSGEVKHTEELAATSTTLAGEDECETSGATSGEDVWGTPTSGDSGMTSPNNEYAESSSIGTALDDAREQLMFDRLLSGMSIMGSLVPLCPVTRGFPQRRRLDPLMEDVEEDSSDSTSVDNSEATKSYSTDQGNKSDSCAPRAPSRSATSTPHRFFNRLKLRRSQSADSKTPKPNKFMEFLRGSKSEEHTSSSGNRLTRLFSRESQDDIPTTLPPDFIQKREHDKTLDRRFWKQLRKRRSSNDATAKGSGSGT</sequence>
<dbReference type="InterPro" id="IPR035899">
    <property type="entry name" value="DBL_dom_sf"/>
</dbReference>
<dbReference type="Pfam" id="PF00595">
    <property type="entry name" value="PDZ"/>
    <property type="match status" value="1"/>
</dbReference>
<dbReference type="SUPFAM" id="SSF50729">
    <property type="entry name" value="PH domain-like"/>
    <property type="match status" value="1"/>
</dbReference>
<feature type="region of interest" description="Disordered" evidence="1">
    <location>
        <begin position="1459"/>
        <end position="1640"/>
    </location>
</feature>
<dbReference type="PANTHER" id="PTHR46848:SF1">
    <property type="entry name" value="REGULATOR OF G-PROTEIN SIGNALING 3"/>
    <property type="match status" value="1"/>
</dbReference>
<evidence type="ECO:0000313" key="6">
    <source>
        <dbReference type="Proteomes" id="UP001307889"/>
    </source>
</evidence>
<dbReference type="InterPro" id="IPR001478">
    <property type="entry name" value="PDZ"/>
</dbReference>
<dbReference type="PROSITE" id="PS50004">
    <property type="entry name" value="C2"/>
    <property type="match status" value="1"/>
</dbReference>
<dbReference type="Gene3D" id="2.30.29.30">
    <property type="entry name" value="Pleckstrin-homology domain (PH domain)/Phosphotyrosine-binding domain (PTB)"/>
    <property type="match status" value="1"/>
</dbReference>
<feature type="domain" description="C2" evidence="2">
    <location>
        <begin position="579"/>
        <end position="709"/>
    </location>
</feature>
<reference evidence="5 6" key="1">
    <citation type="submission" date="2023-09" db="EMBL/GenBank/DDBJ databases">
        <title>Nesidiocoris tenuis whole genome shotgun sequence.</title>
        <authorList>
            <person name="Shibata T."/>
            <person name="Shimoda M."/>
            <person name="Kobayashi T."/>
            <person name="Uehara T."/>
        </authorList>
    </citation>
    <scope>NUCLEOTIDE SEQUENCE [LARGE SCALE GENOMIC DNA]</scope>
    <source>
        <strain evidence="5 6">Japan</strain>
    </source>
</reference>
<dbReference type="InterPro" id="IPR000219">
    <property type="entry name" value="DH_dom"/>
</dbReference>
<dbReference type="SMART" id="SM00239">
    <property type="entry name" value="C2"/>
    <property type="match status" value="1"/>
</dbReference>
<dbReference type="SUPFAM" id="SSF49562">
    <property type="entry name" value="C2 domain (Calcium/lipid-binding domain, CaLB)"/>
    <property type="match status" value="1"/>
</dbReference>
<dbReference type="Gene3D" id="2.60.40.150">
    <property type="entry name" value="C2 domain"/>
    <property type="match status" value="1"/>
</dbReference>
<dbReference type="PROSITE" id="PS50106">
    <property type="entry name" value="PDZ"/>
    <property type="match status" value="1"/>
</dbReference>
<feature type="region of interest" description="Disordered" evidence="1">
    <location>
        <begin position="1"/>
        <end position="57"/>
    </location>
</feature>
<dbReference type="Pfam" id="PF00168">
    <property type="entry name" value="C2"/>
    <property type="match status" value="1"/>
</dbReference>
<feature type="compositionally biased region" description="Basic and acidic residues" evidence="1">
    <location>
        <begin position="112"/>
        <end position="121"/>
    </location>
</feature>
<feature type="region of interest" description="Disordered" evidence="1">
    <location>
        <begin position="1785"/>
        <end position="1931"/>
    </location>
</feature>
<feature type="domain" description="DH" evidence="3">
    <location>
        <begin position="949"/>
        <end position="1128"/>
    </location>
</feature>
<feature type="domain" description="PDZ" evidence="4">
    <location>
        <begin position="808"/>
        <end position="886"/>
    </location>
</feature>
<feature type="compositionally biased region" description="Basic and acidic residues" evidence="1">
    <location>
        <begin position="1896"/>
        <end position="1909"/>
    </location>
</feature>
<dbReference type="InterPro" id="IPR035892">
    <property type="entry name" value="C2_domain_sf"/>
</dbReference>
<dbReference type="SMART" id="SM00228">
    <property type="entry name" value="PDZ"/>
    <property type="match status" value="1"/>
</dbReference>
<feature type="region of interest" description="Disordered" evidence="1">
    <location>
        <begin position="439"/>
        <end position="460"/>
    </location>
</feature>
<feature type="compositionally biased region" description="Basic and acidic residues" evidence="1">
    <location>
        <begin position="37"/>
        <end position="57"/>
    </location>
</feature>
<feature type="region of interest" description="Disordered" evidence="1">
    <location>
        <begin position="1412"/>
        <end position="1435"/>
    </location>
</feature>
<feature type="region of interest" description="Disordered" evidence="1">
    <location>
        <begin position="886"/>
        <end position="912"/>
    </location>
</feature>
<evidence type="ECO:0000259" key="2">
    <source>
        <dbReference type="PROSITE" id="PS50004"/>
    </source>
</evidence>
<dbReference type="InterPro" id="IPR011993">
    <property type="entry name" value="PH-like_dom_sf"/>
</dbReference>
<feature type="region of interest" description="Disordered" evidence="1">
    <location>
        <begin position="101"/>
        <end position="121"/>
    </location>
</feature>
<name>A0ABN7AMG2_9HEMI</name>